<organism evidence="1 2">
    <name type="scientific">Brasilonema bromeliae SPC951</name>
    <dbReference type="NCBI Taxonomy" id="385972"/>
    <lineage>
        <taxon>Bacteria</taxon>
        <taxon>Bacillati</taxon>
        <taxon>Cyanobacteriota</taxon>
        <taxon>Cyanophyceae</taxon>
        <taxon>Nostocales</taxon>
        <taxon>Scytonemataceae</taxon>
        <taxon>Brasilonema</taxon>
        <taxon>Bromeliae group (in: Brasilonema)</taxon>
    </lineage>
</organism>
<keyword evidence="2" id="KW-1185">Reference proteome</keyword>
<protein>
    <submittedName>
        <fullName evidence="1">CopG family transcriptional regulator</fullName>
    </submittedName>
</protein>
<accession>A0ABX1P9Z5</accession>
<evidence type="ECO:0000313" key="2">
    <source>
        <dbReference type="Proteomes" id="UP000718564"/>
    </source>
</evidence>
<dbReference type="Proteomes" id="UP000718564">
    <property type="component" value="Unassembled WGS sequence"/>
</dbReference>
<dbReference type="EMBL" id="QMEB01000150">
    <property type="protein sequence ID" value="NMG21269.1"/>
    <property type="molecule type" value="Genomic_DNA"/>
</dbReference>
<reference evidence="1 2" key="1">
    <citation type="submission" date="2018-06" db="EMBL/GenBank/DDBJ databases">
        <title>Comparative genomics of Brasilonema spp. strains.</title>
        <authorList>
            <person name="Alvarenga D.O."/>
            <person name="Fiore M.F."/>
            <person name="Varani A.M."/>
        </authorList>
    </citation>
    <scope>NUCLEOTIDE SEQUENCE [LARGE SCALE GENOMIC DNA]</scope>
    <source>
        <strain evidence="1 2">SPC951</strain>
    </source>
</reference>
<sequence length="48" mass="5581">MSPTITFEATDEEKETLKAYCEQEGRTQTDILRSYIRSLKRKIRADGT</sequence>
<evidence type="ECO:0000313" key="1">
    <source>
        <dbReference type="EMBL" id="NMG21269.1"/>
    </source>
</evidence>
<dbReference type="InterPro" id="IPR010985">
    <property type="entry name" value="Ribbon_hlx_hlx"/>
</dbReference>
<gene>
    <name evidence="1" type="ORF">DP116_18165</name>
</gene>
<comment type="caution">
    <text evidence="1">The sequence shown here is derived from an EMBL/GenBank/DDBJ whole genome shotgun (WGS) entry which is preliminary data.</text>
</comment>
<proteinExistence type="predicted"/>
<dbReference type="SUPFAM" id="SSF47598">
    <property type="entry name" value="Ribbon-helix-helix"/>
    <property type="match status" value="1"/>
</dbReference>
<name>A0ABX1P9Z5_9CYAN</name>